<gene>
    <name evidence="2" type="ORF">LA5096_04133</name>
</gene>
<dbReference type="Proteomes" id="UP000049983">
    <property type="component" value="Unassembled WGS sequence"/>
</dbReference>
<keyword evidence="1" id="KW-0472">Membrane</keyword>
<sequence length="67" mass="7110">MFLLIGAGLFLYFCVALAIFALSALELSETGRGSAASICAALFAAIFWPITISVMSTLVILTKVRHS</sequence>
<evidence type="ECO:0000313" key="3">
    <source>
        <dbReference type="Proteomes" id="UP000049983"/>
    </source>
</evidence>
<keyword evidence="1" id="KW-0812">Transmembrane</keyword>
<proteinExistence type="predicted"/>
<dbReference type="AlphaFoldDB" id="A0A0M6ZFE0"/>
<feature type="transmembrane region" description="Helical" evidence="1">
    <location>
        <begin position="34"/>
        <end position="61"/>
    </location>
</feature>
<keyword evidence="1" id="KW-1133">Transmembrane helix</keyword>
<name>A0A0M6ZFE0_9HYPH</name>
<keyword evidence="3" id="KW-1185">Reference proteome</keyword>
<organism evidence="2 3">
    <name type="scientific">Roseibium album</name>
    <dbReference type="NCBI Taxonomy" id="311410"/>
    <lineage>
        <taxon>Bacteria</taxon>
        <taxon>Pseudomonadati</taxon>
        <taxon>Pseudomonadota</taxon>
        <taxon>Alphaproteobacteria</taxon>
        <taxon>Hyphomicrobiales</taxon>
        <taxon>Stappiaceae</taxon>
        <taxon>Roseibium</taxon>
    </lineage>
</organism>
<evidence type="ECO:0000313" key="2">
    <source>
        <dbReference type="EMBL" id="CTQ74658.1"/>
    </source>
</evidence>
<accession>A0A0M6ZFE0</accession>
<protein>
    <submittedName>
        <fullName evidence="2">Uncharacterized protein</fullName>
    </submittedName>
</protein>
<reference evidence="3" key="1">
    <citation type="submission" date="2015-07" db="EMBL/GenBank/DDBJ databases">
        <authorList>
            <person name="Rodrigo-Torres Lidia"/>
            <person name="Arahal R.David."/>
        </authorList>
    </citation>
    <scope>NUCLEOTIDE SEQUENCE [LARGE SCALE GENOMIC DNA]</scope>
    <source>
        <strain evidence="3">CECT 5096</strain>
    </source>
</reference>
<dbReference type="EMBL" id="CXWC01000011">
    <property type="protein sequence ID" value="CTQ74658.1"/>
    <property type="molecule type" value="Genomic_DNA"/>
</dbReference>
<evidence type="ECO:0000256" key="1">
    <source>
        <dbReference type="SAM" id="Phobius"/>
    </source>
</evidence>